<evidence type="ECO:0000313" key="1">
    <source>
        <dbReference type="EMBL" id="ADK62517.1"/>
    </source>
</evidence>
<accession>E3SVT8</accession>
<protein>
    <submittedName>
        <fullName evidence="1">Serendip2</fullName>
    </submittedName>
</protein>
<organism evidence="1">
    <name type="scientific">Silene latifolia</name>
    <name type="common">White campion</name>
    <name type="synonym">Bladder campion</name>
    <dbReference type="NCBI Taxonomy" id="37657"/>
    <lineage>
        <taxon>Eukaryota</taxon>
        <taxon>Viridiplantae</taxon>
        <taxon>Streptophyta</taxon>
        <taxon>Embryophyta</taxon>
        <taxon>Tracheophyta</taxon>
        <taxon>Spermatophyta</taxon>
        <taxon>Magnoliopsida</taxon>
        <taxon>eudicotyledons</taxon>
        <taxon>Gunneridae</taxon>
        <taxon>Pentapetalae</taxon>
        <taxon>Caryophyllales</taxon>
        <taxon>Caryophyllaceae</taxon>
        <taxon>Sileneae</taxon>
        <taxon>Silene</taxon>
        <taxon>Silene subgen. Behenantha</taxon>
        <taxon>Silene sect. Melandrium</taxon>
    </lineage>
</organism>
<dbReference type="AlphaFoldDB" id="E3SVT8"/>
<name>E3SVT8_SILLA</name>
<sequence>DLSSNLGKRIHFSTSRQIALLSAFRLNGVRGNINLFIHRKIKSRGLWVSCPLIVGVARSVKSLFPNRVMVSSHPTLSRGVLSPWTVGRAGQCMSYFLVCWSYDQRVLYIRCRSFISVGGGLRRLAYHFVFLRSFRKNVSTPCYCHSTARMYRRYLEVFRVYEARSMARGSLACDHHALDAVKG</sequence>
<reference evidence="1" key="1">
    <citation type="journal article" date="2010" name="BMC Plant Biol.">
        <title>Dioecious Silene latifolia plants show sexual dimorphism in the vegetative stage.</title>
        <authorList>
            <person name="Zluvova J."/>
            <person name="Zak J."/>
            <person name="Janousek B."/>
            <person name="Vyskot B."/>
        </authorList>
    </citation>
    <scope>NUCLEOTIDE SEQUENCE</scope>
</reference>
<dbReference type="EMBL" id="GU120088">
    <property type="protein sequence ID" value="ADK62517.1"/>
    <property type="molecule type" value="mRNA"/>
</dbReference>
<feature type="non-terminal residue" evidence="1">
    <location>
        <position position="183"/>
    </location>
</feature>
<proteinExistence type="evidence at transcript level"/>
<feature type="non-terminal residue" evidence="1">
    <location>
        <position position="1"/>
    </location>
</feature>